<dbReference type="Proteomes" id="UP000664417">
    <property type="component" value="Unassembled WGS sequence"/>
</dbReference>
<gene>
    <name evidence="2" type="ORF">J3U88_09455</name>
</gene>
<organism evidence="2 3">
    <name type="scientific">Acanthopleuribacter pedis</name>
    <dbReference type="NCBI Taxonomy" id="442870"/>
    <lineage>
        <taxon>Bacteria</taxon>
        <taxon>Pseudomonadati</taxon>
        <taxon>Acidobacteriota</taxon>
        <taxon>Holophagae</taxon>
        <taxon>Acanthopleuribacterales</taxon>
        <taxon>Acanthopleuribacteraceae</taxon>
        <taxon>Acanthopleuribacter</taxon>
    </lineage>
</organism>
<dbReference type="RefSeq" id="WP_207858330.1">
    <property type="nucleotide sequence ID" value="NZ_JAFREP010000007.1"/>
</dbReference>
<dbReference type="AlphaFoldDB" id="A0A8J7QHN3"/>
<proteinExistence type="predicted"/>
<dbReference type="EMBL" id="JAFREP010000007">
    <property type="protein sequence ID" value="MBO1318685.1"/>
    <property type="molecule type" value="Genomic_DNA"/>
</dbReference>
<evidence type="ECO:0000259" key="1">
    <source>
        <dbReference type="Pfam" id="PF15649"/>
    </source>
</evidence>
<keyword evidence="3" id="KW-1185">Reference proteome</keyword>
<evidence type="ECO:0000313" key="2">
    <source>
        <dbReference type="EMBL" id="MBO1318685.1"/>
    </source>
</evidence>
<accession>A0A8J7QHN3</accession>
<protein>
    <recommendedName>
        <fullName evidence="1">Tox-REase-7 domain-containing protein</fullName>
    </recommendedName>
</protein>
<dbReference type="InterPro" id="IPR028903">
    <property type="entry name" value="Tox-REase-7_dom"/>
</dbReference>
<name>A0A8J7QHN3_9BACT</name>
<comment type="caution">
    <text evidence="2">The sequence shown here is derived from an EMBL/GenBank/DDBJ whole genome shotgun (WGS) entry which is preliminary data.</text>
</comment>
<evidence type="ECO:0000313" key="3">
    <source>
        <dbReference type="Proteomes" id="UP000664417"/>
    </source>
</evidence>
<feature type="non-terminal residue" evidence="2">
    <location>
        <position position="1"/>
    </location>
</feature>
<feature type="domain" description="Tox-REase-7" evidence="1">
    <location>
        <begin position="104"/>
        <end position="175"/>
    </location>
</feature>
<sequence>VETLWDVANIGMGVVSAVDNISQGNWGAAAIDAGGVALDIGATLIPGVPGGAGTAIKAAGGASEAGAMLAKHGTEMLAMASAAATRLQQNVQKGLAFEKKVPLPKNKDHIQVKGSKAKYRVPDFLDEDDRTIGEAKSSATVYLSSQIRDYYQFAKEEGFTLTLYLTDKTKLTKPLQKLVESGEILVERVK</sequence>
<reference evidence="2" key="1">
    <citation type="submission" date="2021-03" db="EMBL/GenBank/DDBJ databases">
        <authorList>
            <person name="Wang G."/>
        </authorList>
    </citation>
    <scope>NUCLEOTIDE SEQUENCE</scope>
    <source>
        <strain evidence="2">KCTC 12899</strain>
    </source>
</reference>
<dbReference type="Pfam" id="PF15649">
    <property type="entry name" value="Tox-REase-7"/>
    <property type="match status" value="1"/>
</dbReference>